<organism evidence="8 9">
    <name type="scientific">Solemya pervernicosa gill symbiont</name>
    <dbReference type="NCBI Taxonomy" id="642797"/>
    <lineage>
        <taxon>Bacteria</taxon>
        <taxon>Pseudomonadati</taxon>
        <taxon>Pseudomonadota</taxon>
        <taxon>Gammaproteobacteria</taxon>
        <taxon>sulfur-oxidizing symbionts</taxon>
    </lineage>
</organism>
<dbReference type="InterPro" id="IPR013655">
    <property type="entry name" value="PAS_fold_3"/>
</dbReference>
<keyword evidence="3" id="KW-0472">Membrane</keyword>
<keyword evidence="2" id="KW-0175">Coiled coil</keyword>
<dbReference type="InterPro" id="IPR000160">
    <property type="entry name" value="GGDEF_dom"/>
</dbReference>
<dbReference type="PANTHER" id="PTHR44757">
    <property type="entry name" value="DIGUANYLATE CYCLASE DGCP"/>
    <property type="match status" value="1"/>
</dbReference>
<dbReference type="Gene3D" id="3.20.20.450">
    <property type="entry name" value="EAL domain"/>
    <property type="match status" value="1"/>
</dbReference>
<dbReference type="SUPFAM" id="SSF53850">
    <property type="entry name" value="Periplasmic binding protein-like II"/>
    <property type="match status" value="1"/>
</dbReference>
<keyword evidence="4" id="KW-0732">Signal</keyword>
<sequence length="798" mass="90457">MKSSLIILLTLITLSAAAEPLQLSDKERSWLNNHPVISIGIDPDWAPFEYRDQRGNYSGMAADFMALLQQRLGVKIEAARIDSWSGVIKAAKDQRIDGLAAAMKSEQRSRYLSFTSPYLNFPMVILTRVDAPFLGGIDSLGDITVAVVDGYVSHDLMESNHPELRLVPYKTIREALDALSVGEIGAFIGNLASASYAINQLGLTNLKVAAHTPYEFELGIGVRKDWPELRSILEKGLASINEEERKTIMRRWIQLQVDKGFNLHEILIVAIPIGSGIFVILLVVVIWNRRLQKEIIDRQQVEKQLRESEEQLLSSQAIAHIGTWDVDLSSMTMRWSDECFAIHGTSADAYLPAFGTYREFVVDEDRELFMLRTAAVMKGEKHEDSIEYRIKRPDGTIRLLKAYGQLFLNENKQPHRFIGVVHDITDIKMTEQALRDKSQTLQSILDNAPIGIWYQNRDGHPLFVNQDFCNALGVPESKFLSANHYSALFDDEVMQHSIITDAEALSLPGPHSSSEKIKFRDGELHDLELTKIRTTDEKNNVTGLIGLSIDVTEKRKNEALLRKQAYFDELTGLPNRTQLMQQLNKSLSQARRHDVYSALLFFDLDNFKIINDSLGHHAGDELLIEIGERLKNIVREEDTVARLGGDEFVIIASELERDPQVSADQAQQVALKVQEILQQPFMLSEHEHHLTFSIGISMFPIENEDINDILKHADTAMYRAKELGKNRISFFLPSMQQAAEERLYLQNQLRQAAEKGELELVYQPQFNSDHQLIGAESLLRWNHPEMGGHLSRSIYPAR</sequence>
<dbReference type="InterPro" id="IPR001610">
    <property type="entry name" value="PAC"/>
</dbReference>
<dbReference type="Gene3D" id="2.10.70.100">
    <property type="match status" value="1"/>
</dbReference>
<dbReference type="Pfam" id="PF08447">
    <property type="entry name" value="PAS_3"/>
    <property type="match status" value="1"/>
</dbReference>
<dbReference type="PANTHER" id="PTHR44757:SF2">
    <property type="entry name" value="BIOFILM ARCHITECTURE MAINTENANCE PROTEIN MBAA"/>
    <property type="match status" value="1"/>
</dbReference>
<dbReference type="InterPro" id="IPR001633">
    <property type="entry name" value="EAL_dom"/>
</dbReference>
<dbReference type="RefSeq" id="WP_172840050.1">
    <property type="nucleotide sequence ID" value="NZ_MPRL01000002.1"/>
</dbReference>
<evidence type="ECO:0000259" key="5">
    <source>
        <dbReference type="PROSITE" id="PS50113"/>
    </source>
</evidence>
<dbReference type="CDD" id="cd00130">
    <property type="entry name" value="PAS"/>
    <property type="match status" value="1"/>
</dbReference>
<accession>A0A1T2LAU6</accession>
<dbReference type="EMBL" id="MPRL01000002">
    <property type="protein sequence ID" value="OOZ42228.1"/>
    <property type="molecule type" value="Genomic_DNA"/>
</dbReference>
<dbReference type="Pfam" id="PF08448">
    <property type="entry name" value="PAS_4"/>
    <property type="match status" value="1"/>
</dbReference>
<evidence type="ECO:0000313" key="8">
    <source>
        <dbReference type="EMBL" id="OOZ42228.1"/>
    </source>
</evidence>
<dbReference type="Proteomes" id="UP000191110">
    <property type="component" value="Unassembled WGS sequence"/>
</dbReference>
<name>A0A1T2LAU6_9GAMM</name>
<keyword evidence="9" id="KW-1185">Reference proteome</keyword>
<dbReference type="InterPro" id="IPR043128">
    <property type="entry name" value="Rev_trsase/Diguanyl_cyclase"/>
</dbReference>
<dbReference type="Gene3D" id="3.30.70.270">
    <property type="match status" value="1"/>
</dbReference>
<dbReference type="SUPFAM" id="SSF55785">
    <property type="entry name" value="PYP-like sensor domain (PAS domain)"/>
    <property type="match status" value="2"/>
</dbReference>
<dbReference type="InterPro" id="IPR001638">
    <property type="entry name" value="Solute-binding_3/MltF_N"/>
</dbReference>
<dbReference type="NCBIfam" id="TIGR00229">
    <property type="entry name" value="sensory_box"/>
    <property type="match status" value="2"/>
</dbReference>
<evidence type="ECO:0000256" key="2">
    <source>
        <dbReference type="SAM" id="Coils"/>
    </source>
</evidence>
<dbReference type="SMART" id="SM00062">
    <property type="entry name" value="PBPb"/>
    <property type="match status" value="1"/>
</dbReference>
<feature type="domain" description="EAL" evidence="6">
    <location>
        <begin position="742"/>
        <end position="798"/>
    </location>
</feature>
<evidence type="ECO:0000313" key="9">
    <source>
        <dbReference type="Proteomes" id="UP000191110"/>
    </source>
</evidence>
<evidence type="ECO:0000259" key="6">
    <source>
        <dbReference type="PROSITE" id="PS50883"/>
    </source>
</evidence>
<comment type="cofactor">
    <cofactor evidence="1">
        <name>Mg(2+)</name>
        <dbReference type="ChEBI" id="CHEBI:18420"/>
    </cofactor>
</comment>
<dbReference type="Pfam" id="PF00497">
    <property type="entry name" value="SBP_bac_3"/>
    <property type="match status" value="1"/>
</dbReference>
<dbReference type="SUPFAM" id="SSF55073">
    <property type="entry name" value="Nucleotide cyclase"/>
    <property type="match status" value="1"/>
</dbReference>
<feature type="coiled-coil region" evidence="2">
    <location>
        <begin position="291"/>
        <end position="318"/>
    </location>
</feature>
<dbReference type="Gene3D" id="3.40.190.10">
    <property type="entry name" value="Periplasmic binding protein-like II"/>
    <property type="match status" value="2"/>
</dbReference>
<dbReference type="CDD" id="cd01007">
    <property type="entry name" value="PBP2_BvgS_HisK_like"/>
    <property type="match status" value="1"/>
</dbReference>
<dbReference type="CDD" id="cd01949">
    <property type="entry name" value="GGDEF"/>
    <property type="match status" value="1"/>
</dbReference>
<gene>
    <name evidence="8" type="ORF">BOW53_01215</name>
</gene>
<feature type="transmembrane region" description="Helical" evidence="3">
    <location>
        <begin position="266"/>
        <end position="288"/>
    </location>
</feature>
<dbReference type="InterPro" id="IPR000700">
    <property type="entry name" value="PAS-assoc_C"/>
</dbReference>
<dbReference type="Gene3D" id="3.30.450.20">
    <property type="entry name" value="PAS domain"/>
    <property type="match status" value="2"/>
</dbReference>
<evidence type="ECO:0000259" key="7">
    <source>
        <dbReference type="PROSITE" id="PS50887"/>
    </source>
</evidence>
<dbReference type="NCBIfam" id="TIGR00254">
    <property type="entry name" value="GGDEF"/>
    <property type="match status" value="1"/>
</dbReference>
<keyword evidence="3" id="KW-1133">Transmembrane helix</keyword>
<evidence type="ECO:0000256" key="4">
    <source>
        <dbReference type="SAM" id="SignalP"/>
    </source>
</evidence>
<comment type="caution">
    <text evidence="8">The sequence shown here is derived from an EMBL/GenBank/DDBJ whole genome shotgun (WGS) entry which is preliminary data.</text>
</comment>
<dbReference type="SMART" id="SM00086">
    <property type="entry name" value="PAC"/>
    <property type="match status" value="2"/>
</dbReference>
<evidence type="ECO:0000256" key="3">
    <source>
        <dbReference type="SAM" id="Phobius"/>
    </source>
</evidence>
<dbReference type="InterPro" id="IPR035965">
    <property type="entry name" value="PAS-like_dom_sf"/>
</dbReference>
<dbReference type="FunFam" id="3.30.70.270:FF:000001">
    <property type="entry name" value="Diguanylate cyclase domain protein"/>
    <property type="match status" value="1"/>
</dbReference>
<protein>
    <recommendedName>
        <fullName evidence="10">Diguanylate cyclase</fullName>
    </recommendedName>
</protein>
<dbReference type="PROSITE" id="PS50883">
    <property type="entry name" value="EAL"/>
    <property type="match status" value="1"/>
</dbReference>
<feature type="chain" id="PRO_5012617077" description="Diguanylate cyclase" evidence="4">
    <location>
        <begin position="19"/>
        <end position="798"/>
    </location>
</feature>
<dbReference type="SMART" id="SM00091">
    <property type="entry name" value="PAS"/>
    <property type="match status" value="2"/>
</dbReference>
<dbReference type="AlphaFoldDB" id="A0A1T2LAU6"/>
<evidence type="ECO:0008006" key="10">
    <source>
        <dbReference type="Google" id="ProtNLM"/>
    </source>
</evidence>
<reference evidence="8 9" key="1">
    <citation type="submission" date="2016-11" db="EMBL/GenBank/DDBJ databases">
        <title>Mixed transmission modes and dynamic genome evolution in an obligate animal-bacterial symbiosis.</title>
        <authorList>
            <person name="Russell S.L."/>
            <person name="Corbett-Detig R.B."/>
            <person name="Cavanaugh C.M."/>
        </authorList>
    </citation>
    <scope>NUCLEOTIDE SEQUENCE [LARGE SCALE GENOMIC DNA]</scope>
    <source>
        <strain evidence="8">Sveles-Q1</strain>
    </source>
</reference>
<feature type="signal peptide" evidence="4">
    <location>
        <begin position="1"/>
        <end position="18"/>
    </location>
</feature>
<dbReference type="PROSITE" id="PS50113">
    <property type="entry name" value="PAC"/>
    <property type="match status" value="2"/>
</dbReference>
<dbReference type="InterPro" id="IPR013656">
    <property type="entry name" value="PAS_4"/>
</dbReference>
<dbReference type="Pfam" id="PF00990">
    <property type="entry name" value="GGDEF"/>
    <property type="match status" value="1"/>
</dbReference>
<feature type="domain" description="GGDEF" evidence="7">
    <location>
        <begin position="595"/>
        <end position="733"/>
    </location>
</feature>
<dbReference type="GO" id="GO:0003824">
    <property type="term" value="F:catalytic activity"/>
    <property type="evidence" value="ECO:0007669"/>
    <property type="project" value="UniProtKB-ARBA"/>
</dbReference>
<evidence type="ECO:0000256" key="1">
    <source>
        <dbReference type="ARBA" id="ARBA00001946"/>
    </source>
</evidence>
<proteinExistence type="predicted"/>
<dbReference type="InterPro" id="IPR000014">
    <property type="entry name" value="PAS"/>
</dbReference>
<dbReference type="InterPro" id="IPR035919">
    <property type="entry name" value="EAL_sf"/>
</dbReference>
<feature type="domain" description="PAC" evidence="5">
    <location>
        <begin position="511"/>
        <end position="563"/>
    </location>
</feature>
<dbReference type="SUPFAM" id="SSF141868">
    <property type="entry name" value="EAL domain-like"/>
    <property type="match status" value="1"/>
</dbReference>
<keyword evidence="3" id="KW-0812">Transmembrane</keyword>
<dbReference type="PROSITE" id="PS50887">
    <property type="entry name" value="GGDEF"/>
    <property type="match status" value="1"/>
</dbReference>
<feature type="domain" description="PAC" evidence="5">
    <location>
        <begin position="384"/>
        <end position="436"/>
    </location>
</feature>
<dbReference type="InterPro" id="IPR052155">
    <property type="entry name" value="Biofilm_reg_signaling"/>
</dbReference>
<dbReference type="SMART" id="SM00267">
    <property type="entry name" value="GGDEF"/>
    <property type="match status" value="1"/>
</dbReference>
<dbReference type="InterPro" id="IPR029787">
    <property type="entry name" value="Nucleotide_cyclase"/>
</dbReference>